<sequence length="263" mass="29791">MNAIRLYFRLVRVSLRTQMAYRASFSVQMLANIATTLADFFAVFAFFQRFGALGHWSFAQVAVFYGMANASLALSELWLRGFDIFERHVQSGDFDRYLIRPRSAFLQVLGADFQLLRLGRTGVGLITSFWGLSQLAPGWQASEWALFFLAILGGNFFYGGVVLVRAMVSVWTVQSLELFNMITYGGVETAQYPLDIYTGFLRRFFFGIVPLAATNYWPLSYLFRQPDASALLAWLSPLICLGVFLLGWIAWHIGVKHYRSTGS</sequence>
<feature type="transmembrane region" description="Helical" evidence="1">
    <location>
        <begin position="21"/>
        <end position="46"/>
    </location>
</feature>
<evidence type="ECO:0000313" key="2">
    <source>
        <dbReference type="EMBL" id="HIS93756.1"/>
    </source>
</evidence>
<feature type="transmembrane region" description="Helical" evidence="1">
    <location>
        <begin position="231"/>
        <end position="251"/>
    </location>
</feature>
<dbReference type="PANTHER" id="PTHR36833:SF1">
    <property type="entry name" value="INTEGRAL MEMBRANE TRANSPORT PROTEIN"/>
    <property type="match status" value="1"/>
</dbReference>
<keyword evidence="1" id="KW-1133">Transmembrane helix</keyword>
<dbReference type="AlphaFoldDB" id="A0A9D1G1V6"/>
<feature type="transmembrane region" description="Helical" evidence="1">
    <location>
        <begin position="144"/>
        <end position="164"/>
    </location>
</feature>
<protein>
    <submittedName>
        <fullName evidence="2">ABC-2 family transporter protein</fullName>
    </submittedName>
</protein>
<reference evidence="2" key="2">
    <citation type="journal article" date="2021" name="PeerJ">
        <title>Extensive microbial diversity within the chicken gut microbiome revealed by metagenomics and culture.</title>
        <authorList>
            <person name="Gilroy R."/>
            <person name="Ravi A."/>
            <person name="Getino M."/>
            <person name="Pursley I."/>
            <person name="Horton D.L."/>
            <person name="Alikhan N.F."/>
            <person name="Baker D."/>
            <person name="Gharbi K."/>
            <person name="Hall N."/>
            <person name="Watson M."/>
            <person name="Adriaenssens E.M."/>
            <person name="Foster-Nyarko E."/>
            <person name="Jarju S."/>
            <person name="Secka A."/>
            <person name="Antonio M."/>
            <person name="Oren A."/>
            <person name="Chaudhuri R.R."/>
            <person name="La Ragione R."/>
            <person name="Hildebrand F."/>
            <person name="Pallen M.J."/>
        </authorList>
    </citation>
    <scope>NUCLEOTIDE SEQUENCE</scope>
    <source>
        <strain evidence="2">13766</strain>
    </source>
</reference>
<proteinExistence type="predicted"/>
<evidence type="ECO:0000313" key="3">
    <source>
        <dbReference type="Proteomes" id="UP000824140"/>
    </source>
</evidence>
<accession>A0A9D1G1V6</accession>
<evidence type="ECO:0000256" key="1">
    <source>
        <dbReference type="SAM" id="Phobius"/>
    </source>
</evidence>
<dbReference type="PANTHER" id="PTHR36833">
    <property type="entry name" value="SLR0610 PROTEIN-RELATED"/>
    <property type="match status" value="1"/>
</dbReference>
<organism evidence="2 3">
    <name type="scientific">Candidatus Alectryocaccomicrobium excrementavium</name>
    <dbReference type="NCBI Taxonomy" id="2840668"/>
    <lineage>
        <taxon>Bacteria</taxon>
        <taxon>Bacillati</taxon>
        <taxon>Bacillota</taxon>
        <taxon>Clostridia</taxon>
        <taxon>Candidatus Alectryocaccomicrobium</taxon>
    </lineage>
</organism>
<comment type="caution">
    <text evidence="2">The sequence shown here is derived from an EMBL/GenBank/DDBJ whole genome shotgun (WGS) entry which is preliminary data.</text>
</comment>
<feature type="transmembrane region" description="Helical" evidence="1">
    <location>
        <begin position="200"/>
        <end position="219"/>
    </location>
</feature>
<keyword evidence="1" id="KW-0472">Membrane</keyword>
<reference evidence="2" key="1">
    <citation type="submission" date="2020-10" db="EMBL/GenBank/DDBJ databases">
        <authorList>
            <person name="Gilroy R."/>
        </authorList>
    </citation>
    <scope>NUCLEOTIDE SEQUENCE</scope>
    <source>
        <strain evidence="2">13766</strain>
    </source>
</reference>
<name>A0A9D1G1V6_9FIRM</name>
<dbReference type="EMBL" id="DVJN01000227">
    <property type="protein sequence ID" value="HIS93756.1"/>
    <property type="molecule type" value="Genomic_DNA"/>
</dbReference>
<dbReference type="Proteomes" id="UP000824140">
    <property type="component" value="Unassembled WGS sequence"/>
</dbReference>
<feature type="transmembrane region" description="Helical" evidence="1">
    <location>
        <begin position="58"/>
        <end position="79"/>
    </location>
</feature>
<gene>
    <name evidence="2" type="ORF">IAA84_12140</name>
</gene>
<keyword evidence="1" id="KW-0812">Transmembrane</keyword>
<dbReference type="Pfam" id="PF06182">
    <property type="entry name" value="ABC2_membrane_6"/>
    <property type="match status" value="1"/>
</dbReference>
<dbReference type="InterPro" id="IPR010390">
    <property type="entry name" value="ABC-2_transporter-like"/>
</dbReference>